<dbReference type="RefSeq" id="WP_090942510.1">
    <property type="nucleotide sequence ID" value="NZ_FOTS01000054.1"/>
</dbReference>
<sequence length="163" mass="17733">MKKVLLGVGLLLSVSVGTGLAAPINDLDRGQTAVGVLTDTIYVENKIGKDLTIGYQNVDRKHGSDMDDFYAQYQLPFSSVRAILGHRDLGSGSTYIGLSVSEGLAPRVNGYASVIGSDDFVEYQVGATLELTSAVDLNANYRNFRPDHYRNESRFEVGASYKF</sequence>
<evidence type="ECO:0000256" key="1">
    <source>
        <dbReference type="SAM" id="SignalP"/>
    </source>
</evidence>
<accession>A0A1I4NXN1</accession>
<feature type="chain" id="PRO_5011681927" description="Outer membrane insertion C-terminal signal" evidence="1">
    <location>
        <begin position="22"/>
        <end position="163"/>
    </location>
</feature>
<protein>
    <recommendedName>
        <fullName evidence="4">Outer membrane insertion C-terminal signal</fullName>
    </recommendedName>
</protein>
<keyword evidence="3" id="KW-1185">Reference proteome</keyword>
<dbReference type="InterPro" id="IPR011250">
    <property type="entry name" value="OMP/PagP_B-barrel"/>
</dbReference>
<keyword evidence="1" id="KW-0732">Signal</keyword>
<evidence type="ECO:0000313" key="2">
    <source>
        <dbReference type="EMBL" id="SFM20070.1"/>
    </source>
</evidence>
<dbReference type="AlphaFoldDB" id="A0A1I4NXN1"/>
<evidence type="ECO:0008006" key="4">
    <source>
        <dbReference type="Google" id="ProtNLM"/>
    </source>
</evidence>
<dbReference type="EMBL" id="FOTS01000054">
    <property type="protein sequence ID" value="SFM20070.1"/>
    <property type="molecule type" value="Genomic_DNA"/>
</dbReference>
<reference evidence="3" key="1">
    <citation type="submission" date="2016-10" db="EMBL/GenBank/DDBJ databases">
        <authorList>
            <person name="Varghese N."/>
            <person name="Submissions S."/>
        </authorList>
    </citation>
    <scope>NUCLEOTIDE SEQUENCE [LARGE SCALE GENOMIC DNA]</scope>
    <source>
        <strain evidence="3">DSM 13327</strain>
    </source>
</reference>
<dbReference type="Proteomes" id="UP000199520">
    <property type="component" value="Unassembled WGS sequence"/>
</dbReference>
<feature type="signal peptide" evidence="1">
    <location>
        <begin position="1"/>
        <end position="21"/>
    </location>
</feature>
<dbReference type="OrthoDB" id="1623865at2"/>
<name>A0A1I4NXN1_9FIRM</name>
<proteinExistence type="predicted"/>
<gene>
    <name evidence="2" type="ORF">SAMN04490355_10546</name>
</gene>
<evidence type="ECO:0000313" key="3">
    <source>
        <dbReference type="Proteomes" id="UP000199520"/>
    </source>
</evidence>
<organism evidence="2 3">
    <name type="scientific">Pelosinus propionicus DSM 13327</name>
    <dbReference type="NCBI Taxonomy" id="1123291"/>
    <lineage>
        <taxon>Bacteria</taxon>
        <taxon>Bacillati</taxon>
        <taxon>Bacillota</taxon>
        <taxon>Negativicutes</taxon>
        <taxon>Selenomonadales</taxon>
        <taxon>Sporomusaceae</taxon>
        <taxon>Pelosinus</taxon>
    </lineage>
</organism>
<dbReference type="SUPFAM" id="SSF56925">
    <property type="entry name" value="OMPA-like"/>
    <property type="match status" value="1"/>
</dbReference>